<dbReference type="Gene3D" id="1.10.10.10">
    <property type="entry name" value="Winged helix-like DNA-binding domain superfamily/Winged helix DNA-binding domain"/>
    <property type="match status" value="1"/>
</dbReference>
<dbReference type="InterPro" id="IPR036388">
    <property type="entry name" value="WH-like_DNA-bd_sf"/>
</dbReference>
<dbReference type="PROSITE" id="PS00622">
    <property type="entry name" value="HTH_LUXR_1"/>
    <property type="match status" value="1"/>
</dbReference>
<dbReference type="PROSITE" id="PS50110">
    <property type="entry name" value="RESPONSE_REGULATORY"/>
    <property type="match status" value="1"/>
</dbReference>
<dbReference type="GO" id="GO:0003677">
    <property type="term" value="F:DNA binding"/>
    <property type="evidence" value="ECO:0007669"/>
    <property type="project" value="UniProtKB-KW"/>
</dbReference>
<evidence type="ECO:0000256" key="3">
    <source>
        <dbReference type="ARBA" id="ARBA00023163"/>
    </source>
</evidence>
<evidence type="ECO:0000256" key="4">
    <source>
        <dbReference type="PROSITE-ProRule" id="PRU00169"/>
    </source>
</evidence>
<dbReference type="SUPFAM" id="SSF52172">
    <property type="entry name" value="CheY-like"/>
    <property type="match status" value="1"/>
</dbReference>
<evidence type="ECO:0000313" key="8">
    <source>
        <dbReference type="Proteomes" id="UP000244224"/>
    </source>
</evidence>
<evidence type="ECO:0000313" key="7">
    <source>
        <dbReference type="EMBL" id="PTX42787.1"/>
    </source>
</evidence>
<accession>A0A2T6AG81</accession>
<dbReference type="Proteomes" id="UP000244224">
    <property type="component" value="Unassembled WGS sequence"/>
</dbReference>
<sequence length="209" mass="23434">MDGTTVGDTRCRLFYVDANPLVQSAIMELSKVEADLSIIATSDRAADLLAADDSDFDVAIMAWDMTDMKAPEVLKRLRARESRLKSVVFCNSRDATALRLAVRLGVHGFCYQYDKASVLFNTVRQVASGHISVPYLDITRINETPLAGLTIRERELLDVLARGWTNQQIANRTGISENTVKYHLKNLYQKLDVQNRARAVAIWSREVDA</sequence>
<dbReference type="InterPro" id="IPR001789">
    <property type="entry name" value="Sig_transdc_resp-reg_receiver"/>
</dbReference>
<keyword evidence="8" id="KW-1185">Reference proteome</keyword>
<evidence type="ECO:0000256" key="2">
    <source>
        <dbReference type="ARBA" id="ARBA00023125"/>
    </source>
</evidence>
<organism evidence="7 8">
    <name type="scientific">Gemmobacter caeni</name>
    <dbReference type="NCBI Taxonomy" id="589035"/>
    <lineage>
        <taxon>Bacteria</taxon>
        <taxon>Pseudomonadati</taxon>
        <taxon>Pseudomonadota</taxon>
        <taxon>Alphaproteobacteria</taxon>
        <taxon>Rhodobacterales</taxon>
        <taxon>Paracoccaceae</taxon>
        <taxon>Gemmobacter</taxon>
    </lineage>
</organism>
<dbReference type="InterPro" id="IPR011006">
    <property type="entry name" value="CheY-like_superfamily"/>
</dbReference>
<dbReference type="InterPro" id="IPR000792">
    <property type="entry name" value="Tscrpt_reg_LuxR_C"/>
</dbReference>
<dbReference type="AlphaFoldDB" id="A0A2T6AG81"/>
<proteinExistence type="predicted"/>
<dbReference type="SMART" id="SM00421">
    <property type="entry name" value="HTH_LUXR"/>
    <property type="match status" value="1"/>
</dbReference>
<keyword evidence="3" id="KW-0804">Transcription</keyword>
<dbReference type="Gene3D" id="3.40.50.2300">
    <property type="match status" value="1"/>
</dbReference>
<dbReference type="CDD" id="cd06170">
    <property type="entry name" value="LuxR_C_like"/>
    <property type="match status" value="1"/>
</dbReference>
<keyword evidence="1" id="KW-0805">Transcription regulation</keyword>
<evidence type="ECO:0000259" key="6">
    <source>
        <dbReference type="PROSITE" id="PS50110"/>
    </source>
</evidence>
<reference evidence="7 8" key="1">
    <citation type="submission" date="2018-04" db="EMBL/GenBank/DDBJ databases">
        <title>Genomic Encyclopedia of Archaeal and Bacterial Type Strains, Phase II (KMG-II): from individual species to whole genera.</title>
        <authorList>
            <person name="Goeker M."/>
        </authorList>
    </citation>
    <scope>NUCLEOTIDE SEQUENCE [LARGE SCALE GENOMIC DNA]</scope>
    <source>
        <strain evidence="7 8">DSM 21823</strain>
    </source>
</reference>
<gene>
    <name evidence="7" type="ORF">C8N34_1258</name>
</gene>
<dbReference type="PROSITE" id="PS50043">
    <property type="entry name" value="HTH_LUXR_2"/>
    <property type="match status" value="1"/>
</dbReference>
<dbReference type="Pfam" id="PF00196">
    <property type="entry name" value="GerE"/>
    <property type="match status" value="1"/>
</dbReference>
<comment type="caution">
    <text evidence="7">The sequence shown here is derived from an EMBL/GenBank/DDBJ whole genome shotgun (WGS) entry which is preliminary data.</text>
</comment>
<feature type="domain" description="HTH luxR-type" evidence="5">
    <location>
        <begin position="142"/>
        <end position="207"/>
    </location>
</feature>
<comment type="caution">
    <text evidence="4">Lacks conserved residue(s) required for the propagation of feature annotation.</text>
</comment>
<dbReference type="RefSeq" id="WP_108130654.1">
    <property type="nucleotide sequence ID" value="NZ_QBKP01000025.1"/>
</dbReference>
<feature type="domain" description="Response regulatory" evidence="6">
    <location>
        <begin position="12"/>
        <end position="127"/>
    </location>
</feature>
<dbReference type="OrthoDB" id="9807052at2"/>
<evidence type="ECO:0000259" key="5">
    <source>
        <dbReference type="PROSITE" id="PS50043"/>
    </source>
</evidence>
<dbReference type="InterPro" id="IPR016032">
    <property type="entry name" value="Sig_transdc_resp-reg_C-effctor"/>
</dbReference>
<dbReference type="PRINTS" id="PR00038">
    <property type="entry name" value="HTHLUXR"/>
</dbReference>
<dbReference type="PANTHER" id="PTHR44688:SF16">
    <property type="entry name" value="DNA-BINDING TRANSCRIPTIONAL ACTIVATOR DEVR_DOSR"/>
    <property type="match status" value="1"/>
</dbReference>
<keyword evidence="2" id="KW-0238">DNA-binding</keyword>
<protein>
    <submittedName>
        <fullName evidence="7">LuxR family two component transcriptional regulator</fullName>
    </submittedName>
</protein>
<dbReference type="PANTHER" id="PTHR44688">
    <property type="entry name" value="DNA-BINDING TRANSCRIPTIONAL ACTIVATOR DEVR_DOSR"/>
    <property type="match status" value="1"/>
</dbReference>
<dbReference type="GO" id="GO:0006355">
    <property type="term" value="P:regulation of DNA-templated transcription"/>
    <property type="evidence" value="ECO:0007669"/>
    <property type="project" value="InterPro"/>
</dbReference>
<dbReference type="EMBL" id="QBKP01000025">
    <property type="protein sequence ID" value="PTX42787.1"/>
    <property type="molecule type" value="Genomic_DNA"/>
</dbReference>
<dbReference type="SUPFAM" id="SSF46894">
    <property type="entry name" value="C-terminal effector domain of the bipartite response regulators"/>
    <property type="match status" value="1"/>
</dbReference>
<name>A0A2T6AG81_9RHOB</name>
<evidence type="ECO:0000256" key="1">
    <source>
        <dbReference type="ARBA" id="ARBA00023015"/>
    </source>
</evidence>
<dbReference type="GO" id="GO:0000160">
    <property type="term" value="P:phosphorelay signal transduction system"/>
    <property type="evidence" value="ECO:0007669"/>
    <property type="project" value="InterPro"/>
</dbReference>